<dbReference type="EMBL" id="JAAKZG010000002">
    <property type="protein sequence ID" value="NGN40700.1"/>
    <property type="molecule type" value="Genomic_DNA"/>
</dbReference>
<comment type="caution">
    <text evidence="7">The sequence shown here is derived from an EMBL/GenBank/DDBJ whole genome shotgun (WGS) entry which is preliminary data.</text>
</comment>
<dbReference type="RefSeq" id="WP_165115490.1">
    <property type="nucleotide sequence ID" value="NZ_JAAKZG010000002.1"/>
</dbReference>
<dbReference type="AlphaFoldDB" id="A0A7C9R5J9"/>
<comment type="subcellular location">
    <subcellularLocation>
        <location evidence="1">Cell membrane</location>
        <topology evidence="1">Multi-pass membrane protein</topology>
    </subcellularLocation>
</comment>
<keyword evidence="3 6" id="KW-0812">Transmembrane</keyword>
<dbReference type="PANTHER" id="PTHR30086:SF20">
    <property type="entry name" value="ARGININE EXPORTER PROTEIN ARGO-RELATED"/>
    <property type="match status" value="1"/>
</dbReference>
<accession>A0A7C9R5J9</accession>
<keyword evidence="8" id="KW-1185">Reference proteome</keyword>
<feature type="transmembrane region" description="Helical" evidence="6">
    <location>
        <begin position="72"/>
        <end position="92"/>
    </location>
</feature>
<feature type="transmembrane region" description="Helical" evidence="6">
    <location>
        <begin position="185"/>
        <end position="207"/>
    </location>
</feature>
<keyword evidence="2" id="KW-1003">Cell membrane</keyword>
<evidence type="ECO:0000256" key="6">
    <source>
        <dbReference type="SAM" id="Phobius"/>
    </source>
</evidence>
<feature type="transmembrane region" description="Helical" evidence="6">
    <location>
        <begin position="6"/>
        <end position="29"/>
    </location>
</feature>
<feature type="transmembrane region" description="Helical" evidence="6">
    <location>
        <begin position="150"/>
        <end position="173"/>
    </location>
</feature>
<dbReference type="GO" id="GO:0005886">
    <property type="term" value="C:plasma membrane"/>
    <property type="evidence" value="ECO:0007669"/>
    <property type="project" value="UniProtKB-SubCell"/>
</dbReference>
<protein>
    <submittedName>
        <fullName evidence="7">Amino acid transporter</fullName>
    </submittedName>
</protein>
<evidence type="ECO:0000256" key="5">
    <source>
        <dbReference type="ARBA" id="ARBA00023136"/>
    </source>
</evidence>
<sequence length="208" mass="21569">MSSALWPAALSGFLLGASLIMAIGAQNAFILRQGLLRQHVFVLSLICALSDALLIAAGVAGLGTLIATSPMLINAVTIGGAIFLFSYAVIAFRRAMKPEALHAAKKGEGSLKAAIAACLAFTFLNPHVYLDTVVLLGSLSARYEGSARAAYGAGAVVASFVWFFGLGYGARLLEPVFARPAAWRVLDVLIGLVMAGIGLSLLGRLAYG</sequence>
<gene>
    <name evidence="7" type="ORF">G6N74_06460</name>
</gene>
<dbReference type="Proteomes" id="UP000481252">
    <property type="component" value="Unassembled WGS sequence"/>
</dbReference>
<feature type="transmembrane region" description="Helical" evidence="6">
    <location>
        <begin position="41"/>
        <end position="66"/>
    </location>
</feature>
<evidence type="ECO:0000256" key="2">
    <source>
        <dbReference type="ARBA" id="ARBA00022475"/>
    </source>
</evidence>
<dbReference type="InterPro" id="IPR001123">
    <property type="entry name" value="LeuE-type"/>
</dbReference>
<dbReference type="PANTHER" id="PTHR30086">
    <property type="entry name" value="ARGININE EXPORTER PROTEIN ARGO"/>
    <property type="match status" value="1"/>
</dbReference>
<keyword evidence="4 6" id="KW-1133">Transmembrane helix</keyword>
<organism evidence="7 8">
    <name type="scientific">Mesorhizobium zhangyense</name>
    <dbReference type="NCBI Taxonomy" id="1776730"/>
    <lineage>
        <taxon>Bacteria</taxon>
        <taxon>Pseudomonadati</taxon>
        <taxon>Pseudomonadota</taxon>
        <taxon>Alphaproteobacteria</taxon>
        <taxon>Hyphomicrobiales</taxon>
        <taxon>Phyllobacteriaceae</taxon>
        <taxon>Mesorhizobium</taxon>
    </lineage>
</organism>
<evidence type="ECO:0000256" key="4">
    <source>
        <dbReference type="ARBA" id="ARBA00022989"/>
    </source>
</evidence>
<proteinExistence type="predicted"/>
<evidence type="ECO:0000313" key="7">
    <source>
        <dbReference type="EMBL" id="NGN40700.1"/>
    </source>
</evidence>
<evidence type="ECO:0000256" key="3">
    <source>
        <dbReference type="ARBA" id="ARBA00022692"/>
    </source>
</evidence>
<evidence type="ECO:0000313" key="8">
    <source>
        <dbReference type="Proteomes" id="UP000481252"/>
    </source>
</evidence>
<dbReference type="GO" id="GO:0015171">
    <property type="term" value="F:amino acid transmembrane transporter activity"/>
    <property type="evidence" value="ECO:0007669"/>
    <property type="project" value="TreeGrafter"/>
</dbReference>
<keyword evidence="5 6" id="KW-0472">Membrane</keyword>
<feature type="transmembrane region" description="Helical" evidence="6">
    <location>
        <begin position="113"/>
        <end position="130"/>
    </location>
</feature>
<evidence type="ECO:0000256" key="1">
    <source>
        <dbReference type="ARBA" id="ARBA00004651"/>
    </source>
</evidence>
<dbReference type="Pfam" id="PF01810">
    <property type="entry name" value="LysE"/>
    <property type="match status" value="1"/>
</dbReference>
<name>A0A7C9R5J9_9HYPH</name>
<reference evidence="7 8" key="1">
    <citation type="submission" date="2020-02" db="EMBL/GenBank/DDBJ databases">
        <title>Genome sequence of the type strain CGMCC 1.15528 of Mesorhizobium zhangyense.</title>
        <authorList>
            <person name="Gao J."/>
            <person name="Sun J."/>
        </authorList>
    </citation>
    <scope>NUCLEOTIDE SEQUENCE [LARGE SCALE GENOMIC DNA]</scope>
    <source>
        <strain evidence="7 8">CGMCC 1.15528</strain>
    </source>
</reference>